<dbReference type="Gene3D" id="3.40.50.2300">
    <property type="match status" value="1"/>
</dbReference>
<gene>
    <name evidence="7" type="ORF">HK439_11215</name>
</gene>
<comment type="similarity">
    <text evidence="1">Belongs to the low molecular weight phosphotyrosine protein phosphatase family.</text>
</comment>
<evidence type="ECO:0000256" key="2">
    <source>
        <dbReference type="ARBA" id="ARBA00013064"/>
    </source>
</evidence>
<keyword evidence="4" id="KW-0904">Protein phosphatase</keyword>
<dbReference type="RefSeq" id="WP_190291586.1">
    <property type="nucleotide sequence ID" value="NZ_JABFCZ010000011.1"/>
</dbReference>
<dbReference type="CDD" id="cd16343">
    <property type="entry name" value="LMWPTP"/>
    <property type="match status" value="1"/>
</dbReference>
<evidence type="ECO:0000256" key="3">
    <source>
        <dbReference type="ARBA" id="ARBA00022801"/>
    </source>
</evidence>
<organism evidence="7 8">
    <name type="scientific">Roseibium aggregatum</name>
    <dbReference type="NCBI Taxonomy" id="187304"/>
    <lineage>
        <taxon>Bacteria</taxon>
        <taxon>Pseudomonadati</taxon>
        <taxon>Pseudomonadota</taxon>
        <taxon>Alphaproteobacteria</taxon>
        <taxon>Hyphomicrobiales</taxon>
        <taxon>Stappiaceae</taxon>
        <taxon>Roseibium</taxon>
    </lineage>
</organism>
<dbReference type="InterPro" id="IPR036196">
    <property type="entry name" value="Ptyr_pPase_sf"/>
</dbReference>
<dbReference type="SUPFAM" id="SSF52788">
    <property type="entry name" value="Phosphotyrosine protein phosphatases I"/>
    <property type="match status" value="1"/>
</dbReference>
<evidence type="ECO:0000256" key="4">
    <source>
        <dbReference type="ARBA" id="ARBA00022912"/>
    </source>
</evidence>
<dbReference type="GO" id="GO:0004725">
    <property type="term" value="F:protein tyrosine phosphatase activity"/>
    <property type="evidence" value="ECO:0007669"/>
    <property type="project" value="UniProtKB-EC"/>
</dbReference>
<dbReference type="PANTHER" id="PTHR11717:SF7">
    <property type="entry name" value="LOW MOLECULAR WEIGHT PHOSPHOTYROSINE PROTEIN PHOSPHATASE"/>
    <property type="match status" value="1"/>
</dbReference>
<dbReference type="PANTHER" id="PTHR11717">
    <property type="entry name" value="LOW MOLECULAR WEIGHT PROTEIN TYROSINE PHOSPHATASE"/>
    <property type="match status" value="1"/>
</dbReference>
<reference evidence="7" key="1">
    <citation type="submission" date="2020-05" db="EMBL/GenBank/DDBJ databases">
        <title>Identification of trans-AT polyketide cluster in two marine bacteria, producers of a novel glutaramide-containing polyketide sesbanimide D and analogs.</title>
        <authorList>
            <person name="Kacar D."/>
            <person name="Rodriguez P."/>
            <person name="Canedo L."/>
            <person name="Gonzalez E."/>
            <person name="Galan B."/>
            <person name="De La Calle F."/>
            <person name="Garcia J.L."/>
        </authorList>
    </citation>
    <scope>NUCLEOTIDE SEQUENCE</scope>
    <source>
        <strain evidence="7">PHM038</strain>
    </source>
</reference>
<feature type="active site" description="Proton donor" evidence="5">
    <location>
        <position position="121"/>
    </location>
</feature>
<evidence type="ECO:0000256" key="5">
    <source>
        <dbReference type="PIRSR" id="PIRSR617867-1"/>
    </source>
</evidence>
<feature type="domain" description="Phosphotyrosine protein phosphatase I" evidence="6">
    <location>
        <begin position="2"/>
        <end position="147"/>
    </location>
</feature>
<dbReference type="EMBL" id="JABFCZ010000011">
    <property type="protein sequence ID" value="MBD1546834.1"/>
    <property type="molecule type" value="Genomic_DNA"/>
</dbReference>
<dbReference type="InterPro" id="IPR050438">
    <property type="entry name" value="LMW_PTPase"/>
</dbReference>
<dbReference type="Proteomes" id="UP000598467">
    <property type="component" value="Unassembled WGS sequence"/>
</dbReference>
<dbReference type="PRINTS" id="PR00719">
    <property type="entry name" value="LMWPTPASE"/>
</dbReference>
<proteinExistence type="inferred from homology"/>
<name>A0A926S9F0_9HYPH</name>
<dbReference type="Pfam" id="PF01451">
    <property type="entry name" value="LMWPc"/>
    <property type="match status" value="1"/>
</dbReference>
<evidence type="ECO:0000256" key="1">
    <source>
        <dbReference type="ARBA" id="ARBA00011063"/>
    </source>
</evidence>
<sequence length="151" mass="16757">MTSVLFVCLGNICRSPLAEGVFRHTVEQAGHGGRVLIDSAGIGNWHRGNPPDPRSVEVAALNGIDISNLRARQVERHDFDRFDLILAMDRDNLASLRRMSGPDQTARIRLFLERPARDVPDPYYGGADGFQDVYGLVKSGCLDLLEELRLV</sequence>
<keyword evidence="3" id="KW-0378">Hydrolase</keyword>
<feature type="active site" evidence="5">
    <location>
        <position position="14"/>
    </location>
</feature>
<evidence type="ECO:0000313" key="8">
    <source>
        <dbReference type="Proteomes" id="UP000598467"/>
    </source>
</evidence>
<comment type="caution">
    <text evidence="7">The sequence shown here is derived from an EMBL/GenBank/DDBJ whole genome shotgun (WGS) entry which is preliminary data.</text>
</comment>
<feature type="active site" description="Nucleophile" evidence="5">
    <location>
        <position position="8"/>
    </location>
</feature>
<dbReference type="InterPro" id="IPR017867">
    <property type="entry name" value="Tyr_phospatase_low_mol_wt"/>
</dbReference>
<evidence type="ECO:0000313" key="7">
    <source>
        <dbReference type="EMBL" id="MBD1546834.1"/>
    </source>
</evidence>
<accession>A0A926S9F0</accession>
<protein>
    <recommendedName>
        <fullName evidence="2">protein-tyrosine-phosphatase</fullName>
        <ecNumber evidence="2">3.1.3.48</ecNumber>
    </recommendedName>
</protein>
<dbReference type="EC" id="3.1.3.48" evidence="2"/>
<evidence type="ECO:0000259" key="6">
    <source>
        <dbReference type="SMART" id="SM00226"/>
    </source>
</evidence>
<dbReference type="SMART" id="SM00226">
    <property type="entry name" value="LMWPc"/>
    <property type="match status" value="1"/>
</dbReference>
<dbReference type="InterPro" id="IPR023485">
    <property type="entry name" value="Ptyr_pPase"/>
</dbReference>
<dbReference type="AlphaFoldDB" id="A0A926S9F0"/>
<dbReference type="FunFam" id="3.40.50.2300:FF:000113">
    <property type="entry name" value="Low molecular weight protein-tyrosine-phosphatase"/>
    <property type="match status" value="1"/>
</dbReference>